<evidence type="ECO:0000313" key="5">
    <source>
        <dbReference type="Proteomes" id="UP000078512"/>
    </source>
</evidence>
<proteinExistence type="predicted"/>
<protein>
    <submittedName>
        <fullName evidence="4">Histidine-phosphotransfer domain, HPT domain-containing protein</fullName>
    </submittedName>
</protein>
<gene>
    <name evidence="4" type="ORF">K457DRAFT_135226</name>
</gene>
<dbReference type="AlphaFoldDB" id="A0A197K6G1"/>
<organism evidence="4 5">
    <name type="scientific">Linnemannia elongata AG-77</name>
    <dbReference type="NCBI Taxonomy" id="1314771"/>
    <lineage>
        <taxon>Eukaryota</taxon>
        <taxon>Fungi</taxon>
        <taxon>Fungi incertae sedis</taxon>
        <taxon>Mucoromycota</taxon>
        <taxon>Mortierellomycotina</taxon>
        <taxon>Mortierellomycetes</taxon>
        <taxon>Mortierellales</taxon>
        <taxon>Mortierellaceae</taxon>
        <taxon>Linnemannia</taxon>
    </lineage>
</organism>
<dbReference type="GO" id="GO:0005737">
    <property type="term" value="C:cytoplasm"/>
    <property type="evidence" value="ECO:0007669"/>
    <property type="project" value="TreeGrafter"/>
</dbReference>
<dbReference type="STRING" id="1314771.A0A197K6G1"/>
<evidence type="ECO:0000313" key="4">
    <source>
        <dbReference type="EMBL" id="OAQ32296.1"/>
    </source>
</evidence>
<accession>A0A197K6G1</accession>
<evidence type="ECO:0000256" key="1">
    <source>
        <dbReference type="PROSITE-ProRule" id="PRU00110"/>
    </source>
</evidence>
<evidence type="ECO:0000256" key="2">
    <source>
        <dbReference type="SAM" id="MobiDB-lite"/>
    </source>
</evidence>
<feature type="domain" description="HPt" evidence="3">
    <location>
        <begin position="62"/>
        <end position="164"/>
    </location>
</feature>
<dbReference type="GO" id="GO:0005634">
    <property type="term" value="C:nucleus"/>
    <property type="evidence" value="ECO:0007669"/>
    <property type="project" value="TreeGrafter"/>
</dbReference>
<feature type="modified residue" description="Phosphohistidine" evidence="1">
    <location>
        <position position="101"/>
    </location>
</feature>
<dbReference type="Gene3D" id="1.20.120.160">
    <property type="entry name" value="HPT domain"/>
    <property type="match status" value="1"/>
</dbReference>
<keyword evidence="1" id="KW-0597">Phosphoprotein</keyword>
<name>A0A197K6G1_9FUNG</name>
<keyword evidence="5" id="KW-1185">Reference proteome</keyword>
<evidence type="ECO:0000259" key="3">
    <source>
        <dbReference type="PROSITE" id="PS50894"/>
    </source>
</evidence>
<dbReference type="InterPro" id="IPR008207">
    <property type="entry name" value="Sig_transdc_His_kin_Hpt_dom"/>
</dbReference>
<dbReference type="Proteomes" id="UP000078512">
    <property type="component" value="Unassembled WGS sequence"/>
</dbReference>
<dbReference type="GO" id="GO:0000160">
    <property type="term" value="P:phosphorelay signal transduction system"/>
    <property type="evidence" value="ECO:0007669"/>
    <property type="project" value="InterPro"/>
</dbReference>
<dbReference type="PANTHER" id="PTHR28242">
    <property type="entry name" value="PHOSPHORELAY INTERMEDIATE PROTEIN YPD1"/>
    <property type="match status" value="1"/>
</dbReference>
<feature type="compositionally biased region" description="Low complexity" evidence="2">
    <location>
        <begin position="31"/>
        <end position="41"/>
    </location>
</feature>
<dbReference type="SUPFAM" id="SSF47226">
    <property type="entry name" value="Histidine-containing phosphotransfer domain, HPT domain"/>
    <property type="match status" value="1"/>
</dbReference>
<dbReference type="InterPro" id="IPR045871">
    <property type="entry name" value="AHP1-5/YPD1"/>
</dbReference>
<dbReference type="PANTHER" id="PTHR28242:SF52">
    <property type="entry name" value="PHOSPHORELAY INTERMEDIATE PROTEIN YPD1"/>
    <property type="match status" value="1"/>
</dbReference>
<dbReference type="EMBL" id="KV442025">
    <property type="protein sequence ID" value="OAQ32296.1"/>
    <property type="molecule type" value="Genomic_DNA"/>
</dbReference>
<reference evidence="4 5" key="1">
    <citation type="submission" date="2016-05" db="EMBL/GenBank/DDBJ databases">
        <title>Genome sequencing reveals origins of a unique bacterial endosymbiosis in the earliest lineages of terrestrial Fungi.</title>
        <authorList>
            <consortium name="DOE Joint Genome Institute"/>
            <person name="Uehling J."/>
            <person name="Gryganskyi A."/>
            <person name="Hameed K."/>
            <person name="Tschaplinski T."/>
            <person name="Misztal P."/>
            <person name="Wu S."/>
            <person name="Desiro A."/>
            <person name="Vande Pol N."/>
            <person name="Du Z.-Y."/>
            <person name="Zienkiewicz A."/>
            <person name="Zienkiewicz K."/>
            <person name="Morin E."/>
            <person name="Tisserant E."/>
            <person name="Splivallo R."/>
            <person name="Hainaut M."/>
            <person name="Henrissat B."/>
            <person name="Ohm R."/>
            <person name="Kuo A."/>
            <person name="Yan J."/>
            <person name="Lipzen A."/>
            <person name="Nolan M."/>
            <person name="Labutti K."/>
            <person name="Barry K."/>
            <person name="Goldstein A."/>
            <person name="Labbe J."/>
            <person name="Schadt C."/>
            <person name="Tuskan G."/>
            <person name="Grigoriev I."/>
            <person name="Martin F."/>
            <person name="Vilgalys R."/>
            <person name="Bonito G."/>
        </authorList>
    </citation>
    <scope>NUCLEOTIDE SEQUENCE [LARGE SCALE GENOMIC DNA]</scope>
    <source>
        <strain evidence="4 5">AG-77</strain>
    </source>
</reference>
<dbReference type="PROSITE" id="PS50894">
    <property type="entry name" value="HPT"/>
    <property type="match status" value="1"/>
</dbReference>
<dbReference type="OrthoDB" id="1673781at2759"/>
<sequence length="190" mass="21209">MAVVSVTELRDETDSGSDLSRPGSPSPSSPTPSLSMTTSSDGEGIVDHSTFNQLLDLDMEDDDEFSRTLVHNYFEQAQRAFGDMDAAMSASDLLGLSRLGHFLKGSSAQLGVLKVKASCEKLQYYGQGMDAAGQHSSISNEEAEKQIRVLLIQMRREYDEAETYLRVFYGEQKLEQQLEQEQEQEQQQQQ</sequence>
<dbReference type="GO" id="GO:0009927">
    <property type="term" value="F:histidine phosphotransfer kinase activity"/>
    <property type="evidence" value="ECO:0007669"/>
    <property type="project" value="InterPro"/>
</dbReference>
<dbReference type="InterPro" id="IPR036641">
    <property type="entry name" value="HPT_dom_sf"/>
</dbReference>
<feature type="region of interest" description="Disordered" evidence="2">
    <location>
        <begin position="1"/>
        <end position="44"/>
    </location>
</feature>
<dbReference type="GO" id="GO:0043424">
    <property type="term" value="F:protein histidine kinase binding"/>
    <property type="evidence" value="ECO:0007669"/>
    <property type="project" value="InterPro"/>
</dbReference>
<dbReference type="Pfam" id="PF01627">
    <property type="entry name" value="Hpt"/>
    <property type="match status" value="1"/>
</dbReference>